<evidence type="ECO:0000256" key="1">
    <source>
        <dbReference type="SAM" id="SignalP"/>
    </source>
</evidence>
<dbReference type="InterPro" id="IPR009683">
    <property type="entry name" value="Extensin-like_C"/>
</dbReference>
<dbReference type="SUPFAM" id="SSF55166">
    <property type="entry name" value="Hedgehog/DD-peptidase"/>
    <property type="match status" value="1"/>
</dbReference>
<keyword evidence="1" id="KW-0732">Signal</keyword>
<dbReference type="STRING" id="364200.SAMN04488515_0075"/>
<feature type="chain" id="PRO_5011531814" evidence="1">
    <location>
        <begin position="20"/>
        <end position="303"/>
    </location>
</feature>
<dbReference type="OrthoDB" id="9809788at2"/>
<dbReference type="InterPro" id="IPR009045">
    <property type="entry name" value="Zn_M74/Hedgehog-like"/>
</dbReference>
<dbReference type="Pfam" id="PF06904">
    <property type="entry name" value="Extensin-like_C"/>
    <property type="match status" value="1"/>
</dbReference>
<dbReference type="AlphaFoldDB" id="A0A1I0MLQ4"/>
<keyword evidence="4" id="KW-1185">Reference proteome</keyword>
<feature type="domain" description="Extensin-like C-terminal" evidence="2">
    <location>
        <begin position="151"/>
        <end position="303"/>
    </location>
</feature>
<sequence length="303" mass="32290">MTRFFVALALCALGSSALAQDQVRPQARPLATEAISTRTSPISLPTRPLARPAAILAFAPSAVPLSENLRPTARPFLRPELAHGAQTQPQLRAERNLFAFSPTAPVDSLRPIVRPAAFVVRAEQQRVAAVRGQVCGNPQIQGKVLGAVPGRGACGIDQGVQVRSVSGVALSPAATIDCRTAGALNRWVRNTARPAVGDIGGGISSLRVVSHYSCRNRNSASSGRLSEHSFGRAIDIAGIRTKSGREITVLTDWGRGAAGAALRQMWRGACGPFGTVLGPEANRYHRDHFHFDTARYRSGSYCR</sequence>
<gene>
    <name evidence="3" type="ORF">SAMN04488515_0075</name>
</gene>
<accession>A0A1I0MLQ4</accession>
<evidence type="ECO:0000313" key="4">
    <source>
        <dbReference type="Proteomes" id="UP000199167"/>
    </source>
</evidence>
<evidence type="ECO:0000313" key="3">
    <source>
        <dbReference type="EMBL" id="SEV88815.1"/>
    </source>
</evidence>
<dbReference type="EMBL" id="FOIZ01000001">
    <property type="protein sequence ID" value="SEV88815.1"/>
    <property type="molecule type" value="Genomic_DNA"/>
</dbReference>
<organism evidence="3 4">
    <name type="scientific">Cognatiyoonia koreensis</name>
    <dbReference type="NCBI Taxonomy" id="364200"/>
    <lineage>
        <taxon>Bacteria</taxon>
        <taxon>Pseudomonadati</taxon>
        <taxon>Pseudomonadota</taxon>
        <taxon>Alphaproteobacteria</taxon>
        <taxon>Rhodobacterales</taxon>
        <taxon>Paracoccaceae</taxon>
        <taxon>Cognatiyoonia</taxon>
    </lineage>
</organism>
<proteinExistence type="predicted"/>
<dbReference type="Proteomes" id="UP000199167">
    <property type="component" value="Unassembled WGS sequence"/>
</dbReference>
<dbReference type="RefSeq" id="WP_089988896.1">
    <property type="nucleotide sequence ID" value="NZ_FOIZ01000001.1"/>
</dbReference>
<reference evidence="3 4" key="1">
    <citation type="submission" date="2016-10" db="EMBL/GenBank/DDBJ databases">
        <authorList>
            <person name="de Groot N.N."/>
        </authorList>
    </citation>
    <scope>NUCLEOTIDE SEQUENCE [LARGE SCALE GENOMIC DNA]</scope>
    <source>
        <strain evidence="3 4">DSM 17925</strain>
    </source>
</reference>
<feature type="signal peptide" evidence="1">
    <location>
        <begin position="1"/>
        <end position="19"/>
    </location>
</feature>
<protein>
    <submittedName>
        <fullName evidence="3">Uncharacterized conserved protein</fullName>
    </submittedName>
</protein>
<name>A0A1I0MLQ4_9RHOB</name>
<evidence type="ECO:0000259" key="2">
    <source>
        <dbReference type="Pfam" id="PF06904"/>
    </source>
</evidence>